<protein>
    <submittedName>
        <fullName evidence="2">Uncharacterized protein</fullName>
    </submittedName>
</protein>
<reference evidence="2" key="1">
    <citation type="submission" date="2015-07" db="EMBL/GenBank/DDBJ databases">
        <title>MeaNS - Measles Nucleotide Surveillance Program.</title>
        <authorList>
            <person name="Tran T."/>
            <person name="Druce J."/>
        </authorList>
    </citation>
    <scope>NUCLEOTIDE SEQUENCE</scope>
    <source>
        <strain evidence="2">UCB-OBI-ISO-001</strain>
        <tissue evidence="2">Gonad</tissue>
    </source>
</reference>
<keyword evidence="1" id="KW-0812">Transmembrane</keyword>
<accession>A0A0L8HF61</accession>
<dbReference type="EMBL" id="KQ418332">
    <property type="protein sequence ID" value="KOF87739.1"/>
    <property type="molecule type" value="Genomic_DNA"/>
</dbReference>
<evidence type="ECO:0000256" key="1">
    <source>
        <dbReference type="SAM" id="Phobius"/>
    </source>
</evidence>
<keyword evidence="1" id="KW-0472">Membrane</keyword>
<sequence length="64" mass="7963">MWSYSFYTKLVDSFALLLSDWHHLIHLLQLYWHFHPLSWFIQGVYINYFLSINNRYLFTKVSTF</sequence>
<dbReference type="AlphaFoldDB" id="A0A0L8HF61"/>
<evidence type="ECO:0000313" key="2">
    <source>
        <dbReference type="EMBL" id="KOF87739.1"/>
    </source>
</evidence>
<feature type="transmembrane region" description="Helical" evidence="1">
    <location>
        <begin position="30"/>
        <end position="50"/>
    </location>
</feature>
<gene>
    <name evidence="2" type="ORF">OCBIM_22016248mg</name>
</gene>
<proteinExistence type="predicted"/>
<keyword evidence="1" id="KW-1133">Transmembrane helix</keyword>
<organism evidence="2">
    <name type="scientific">Octopus bimaculoides</name>
    <name type="common">California two-spotted octopus</name>
    <dbReference type="NCBI Taxonomy" id="37653"/>
    <lineage>
        <taxon>Eukaryota</taxon>
        <taxon>Metazoa</taxon>
        <taxon>Spiralia</taxon>
        <taxon>Lophotrochozoa</taxon>
        <taxon>Mollusca</taxon>
        <taxon>Cephalopoda</taxon>
        <taxon>Coleoidea</taxon>
        <taxon>Octopodiformes</taxon>
        <taxon>Octopoda</taxon>
        <taxon>Incirrata</taxon>
        <taxon>Octopodidae</taxon>
        <taxon>Octopus</taxon>
    </lineage>
</organism>
<name>A0A0L8HF61_OCTBM</name>